<organism evidence="3 4">
    <name type="scientific">Viridothelium virens</name>
    <name type="common">Speckled blister lichen</name>
    <name type="synonym">Trypethelium virens</name>
    <dbReference type="NCBI Taxonomy" id="1048519"/>
    <lineage>
        <taxon>Eukaryota</taxon>
        <taxon>Fungi</taxon>
        <taxon>Dikarya</taxon>
        <taxon>Ascomycota</taxon>
        <taxon>Pezizomycotina</taxon>
        <taxon>Dothideomycetes</taxon>
        <taxon>Dothideomycetes incertae sedis</taxon>
        <taxon>Trypetheliales</taxon>
        <taxon>Trypetheliaceae</taxon>
        <taxon>Viridothelium</taxon>
    </lineage>
</organism>
<dbReference type="PANTHER" id="PTHR38886:SF1">
    <property type="entry name" value="NACHT-NTPASE AND P-LOOP NTPASES N-TERMINAL DOMAIN-CONTAINING PROTEIN"/>
    <property type="match status" value="1"/>
</dbReference>
<dbReference type="InterPro" id="IPR011990">
    <property type="entry name" value="TPR-like_helical_dom_sf"/>
</dbReference>
<dbReference type="SUPFAM" id="SSF48452">
    <property type="entry name" value="TPR-like"/>
    <property type="match status" value="1"/>
</dbReference>
<sequence length="590" mass="66670">MSFGYGIGDVPAILGLLERVVIEIRFFRQAPSHFQQLQVELELLRTTLSRVLDLQAEDVAEYECINRVRAITIHCQHGLETFLAKMQSKEPSLGHFRTAWTLSAVGTRLHWSMVTRKDVQELREIVVSQNTSILILLGSLQIIKLRNISTENRELKQSFSQDMPGILRTVQAMPRALAALHDFTRTTSENQHQDLRNIAKKIDAVRAKGEITDLGVARTADGVEKSANRVLQAVDSLYSVMMTVRKLIKILLQCSQDILDTVSKNARLLLEIHSQVGNIARLMHLIPLQMIPPFIQLDDALGGSWALPLQACTDWQGFNDLLRSVVYPPGMPGHISMMFERFVISHAGSGRTISEESWKNAVRNRLHIQQAVLISKPEMRRNHCPYSGCMGKLIAESRANPTLVCSKCERQSTLEVKDKTLLSPFAEPVPEPYGKMNRPIPRRSELISPQSSPIKPLPGESAYHFRRIHVFQYRNPIESLNEAQEILKCNPSDARANQFMGWYSINSKDKGEIAIEFLKRAVEEDPTGGEGQSWYLLGRAYEKCAEPLSDWRRKDKFQKDALARPMVPEPLHRAGVVTDTAAQYTILLRG</sequence>
<reference evidence="3" key="1">
    <citation type="journal article" date="2020" name="Stud. Mycol.">
        <title>101 Dothideomycetes genomes: a test case for predicting lifestyles and emergence of pathogens.</title>
        <authorList>
            <person name="Haridas S."/>
            <person name="Albert R."/>
            <person name="Binder M."/>
            <person name="Bloem J."/>
            <person name="Labutti K."/>
            <person name="Salamov A."/>
            <person name="Andreopoulos B."/>
            <person name="Baker S."/>
            <person name="Barry K."/>
            <person name="Bills G."/>
            <person name="Bluhm B."/>
            <person name="Cannon C."/>
            <person name="Castanera R."/>
            <person name="Culley D."/>
            <person name="Daum C."/>
            <person name="Ezra D."/>
            <person name="Gonzalez J."/>
            <person name="Henrissat B."/>
            <person name="Kuo A."/>
            <person name="Liang C."/>
            <person name="Lipzen A."/>
            <person name="Lutzoni F."/>
            <person name="Magnuson J."/>
            <person name="Mondo S."/>
            <person name="Nolan M."/>
            <person name="Ohm R."/>
            <person name="Pangilinan J."/>
            <person name="Park H.-J."/>
            <person name="Ramirez L."/>
            <person name="Alfaro M."/>
            <person name="Sun H."/>
            <person name="Tritt A."/>
            <person name="Yoshinaga Y."/>
            <person name="Zwiers L.-H."/>
            <person name="Turgeon B."/>
            <person name="Goodwin S."/>
            <person name="Spatafora J."/>
            <person name="Crous P."/>
            <person name="Grigoriev I."/>
        </authorList>
    </citation>
    <scope>NUCLEOTIDE SEQUENCE</scope>
    <source>
        <strain evidence="3">Tuck. ex Michener</strain>
    </source>
</reference>
<feature type="region of interest" description="Disordered" evidence="1">
    <location>
        <begin position="432"/>
        <end position="453"/>
    </location>
</feature>
<dbReference type="OrthoDB" id="3045089at2759"/>
<evidence type="ECO:0000313" key="3">
    <source>
        <dbReference type="EMBL" id="KAF2233520.1"/>
    </source>
</evidence>
<dbReference type="Pfam" id="PF22893">
    <property type="entry name" value="ULD_2"/>
    <property type="match status" value="1"/>
</dbReference>
<dbReference type="Proteomes" id="UP000800092">
    <property type="component" value="Unassembled WGS sequence"/>
</dbReference>
<keyword evidence="4" id="KW-1185">Reference proteome</keyword>
<dbReference type="EMBL" id="ML991806">
    <property type="protein sequence ID" value="KAF2233520.1"/>
    <property type="molecule type" value="Genomic_DNA"/>
</dbReference>
<name>A0A6A6H746_VIRVR</name>
<feature type="domain" description="Ubiquitin-like" evidence="2">
    <location>
        <begin position="294"/>
        <end position="374"/>
    </location>
</feature>
<dbReference type="PANTHER" id="PTHR38886">
    <property type="entry name" value="SESA DOMAIN-CONTAINING PROTEIN"/>
    <property type="match status" value="1"/>
</dbReference>
<gene>
    <name evidence="3" type="ORF">EV356DRAFT_533738</name>
</gene>
<dbReference type="Gene3D" id="1.25.40.10">
    <property type="entry name" value="Tetratricopeptide repeat domain"/>
    <property type="match status" value="1"/>
</dbReference>
<dbReference type="InterPro" id="IPR054464">
    <property type="entry name" value="ULD_fung"/>
</dbReference>
<protein>
    <recommendedName>
        <fullName evidence="2">Ubiquitin-like domain-containing protein</fullName>
    </recommendedName>
</protein>
<dbReference type="AlphaFoldDB" id="A0A6A6H746"/>
<evidence type="ECO:0000256" key="1">
    <source>
        <dbReference type="SAM" id="MobiDB-lite"/>
    </source>
</evidence>
<proteinExistence type="predicted"/>
<evidence type="ECO:0000313" key="4">
    <source>
        <dbReference type="Proteomes" id="UP000800092"/>
    </source>
</evidence>
<evidence type="ECO:0000259" key="2">
    <source>
        <dbReference type="Pfam" id="PF22893"/>
    </source>
</evidence>
<accession>A0A6A6H746</accession>